<dbReference type="PANTHER" id="PTHR34294:SF1">
    <property type="entry name" value="TRANSCRIPTIONAL REGULATOR LSRR"/>
    <property type="match status" value="1"/>
</dbReference>
<keyword evidence="8" id="KW-1185">Reference proteome</keyword>
<dbReference type="SUPFAM" id="SSF88659">
    <property type="entry name" value="Sigma3 and sigma4 domains of RNA polymerase sigma factors"/>
    <property type="match status" value="1"/>
</dbReference>
<dbReference type="InterPro" id="IPR013324">
    <property type="entry name" value="RNA_pol_sigma_r3/r4-like"/>
</dbReference>
<dbReference type="InterPro" id="IPR037171">
    <property type="entry name" value="NagB/RpiA_transferase-like"/>
</dbReference>
<dbReference type="Proteomes" id="UP000190857">
    <property type="component" value="Unassembled WGS sequence"/>
</dbReference>
<protein>
    <submittedName>
        <fullName evidence="7">DNA-binding transcriptional regulator LsrR, DeoR family</fullName>
    </submittedName>
</protein>
<dbReference type="Pfam" id="PF12802">
    <property type="entry name" value="MarR_2"/>
    <property type="match status" value="1"/>
</dbReference>
<dbReference type="GO" id="GO:0030246">
    <property type="term" value="F:carbohydrate binding"/>
    <property type="evidence" value="ECO:0007669"/>
    <property type="project" value="InterPro"/>
</dbReference>
<accession>A0A1T5KEQ0</accession>
<evidence type="ECO:0000313" key="7">
    <source>
        <dbReference type="EMBL" id="SKC62171.1"/>
    </source>
</evidence>
<sequence>MVPSPTTALTPKTRDALTAAQLYYMQDLTMEAIASELHTSRSSVSRLLSHARETGLVEIQVRSPLDMPRQVEADIRRRYGVVAHVVPVPELTSDVDRLERVAISAARILGSFFDSNMTMGVAWGSTMSAVSRHLVAKATHNSSIVQLNGAANPRTTGILYASEILQRFGGAYGAYVQQFPVPAFFDDPGTKKALWRERSIHRVIDIQAGMDVAVFGLGSPFAGVPSHVYIGGYLDDDDFASLAEAKVVGDVATVFFREDGSDDGIALNQRSSGPDLQVLRRVSRRVCIVAGTSKLASLRGALAAGLITDLILDSRTARELVDGAPADATQAERWRRHNSSD</sequence>
<evidence type="ECO:0000256" key="4">
    <source>
        <dbReference type="ARBA" id="ARBA00023163"/>
    </source>
</evidence>
<evidence type="ECO:0000256" key="1">
    <source>
        <dbReference type="ARBA" id="ARBA00010466"/>
    </source>
</evidence>
<dbReference type="InterPro" id="IPR051054">
    <property type="entry name" value="SorC_transcr_regulators"/>
</dbReference>
<dbReference type="GO" id="GO:0003677">
    <property type="term" value="F:DNA binding"/>
    <property type="evidence" value="ECO:0007669"/>
    <property type="project" value="UniProtKB-KW"/>
</dbReference>
<dbReference type="Gene3D" id="1.10.10.60">
    <property type="entry name" value="Homeodomain-like"/>
    <property type="match status" value="1"/>
</dbReference>
<organism evidence="7 8">
    <name type="scientific">Okibacterium fritillariae</name>
    <dbReference type="NCBI Taxonomy" id="123320"/>
    <lineage>
        <taxon>Bacteria</taxon>
        <taxon>Bacillati</taxon>
        <taxon>Actinomycetota</taxon>
        <taxon>Actinomycetes</taxon>
        <taxon>Micrococcales</taxon>
        <taxon>Microbacteriaceae</taxon>
        <taxon>Okibacterium</taxon>
    </lineage>
</organism>
<dbReference type="AlphaFoldDB" id="A0A1T5KEQ0"/>
<dbReference type="SUPFAM" id="SSF100950">
    <property type="entry name" value="NagB/RpiA/CoA transferase-like"/>
    <property type="match status" value="1"/>
</dbReference>
<dbReference type="PANTHER" id="PTHR34294">
    <property type="entry name" value="TRANSCRIPTIONAL REGULATOR-RELATED"/>
    <property type="match status" value="1"/>
</dbReference>
<dbReference type="STRING" id="123320.SAMN06309945_2160"/>
<feature type="domain" description="Sugar-binding" evidence="5">
    <location>
        <begin position="69"/>
        <end position="321"/>
    </location>
</feature>
<evidence type="ECO:0000259" key="6">
    <source>
        <dbReference type="Pfam" id="PF12802"/>
    </source>
</evidence>
<dbReference type="RefSeq" id="WP_077055246.1">
    <property type="nucleotide sequence ID" value="NZ_FUZP01000002.1"/>
</dbReference>
<proteinExistence type="inferred from homology"/>
<gene>
    <name evidence="7" type="ORF">SAMN06309945_2160</name>
</gene>
<keyword evidence="4" id="KW-0804">Transcription</keyword>
<keyword evidence="2" id="KW-0805">Transcription regulation</keyword>
<feature type="domain" description="HTH marR-type" evidence="6">
    <location>
        <begin position="17"/>
        <end position="66"/>
    </location>
</feature>
<evidence type="ECO:0000256" key="2">
    <source>
        <dbReference type="ARBA" id="ARBA00023015"/>
    </source>
</evidence>
<dbReference type="EMBL" id="FUZP01000002">
    <property type="protein sequence ID" value="SKC62171.1"/>
    <property type="molecule type" value="Genomic_DNA"/>
</dbReference>
<dbReference type="Pfam" id="PF04198">
    <property type="entry name" value="Sugar-bind"/>
    <property type="match status" value="1"/>
</dbReference>
<dbReference type="OrthoDB" id="186585at2"/>
<dbReference type="InterPro" id="IPR000835">
    <property type="entry name" value="HTH_MarR-typ"/>
</dbReference>
<evidence type="ECO:0000256" key="3">
    <source>
        <dbReference type="ARBA" id="ARBA00023125"/>
    </source>
</evidence>
<evidence type="ECO:0000259" key="5">
    <source>
        <dbReference type="Pfam" id="PF04198"/>
    </source>
</evidence>
<dbReference type="Gene3D" id="3.40.50.1360">
    <property type="match status" value="1"/>
</dbReference>
<name>A0A1T5KEQ0_9MICO</name>
<evidence type="ECO:0000313" key="8">
    <source>
        <dbReference type="Proteomes" id="UP000190857"/>
    </source>
</evidence>
<comment type="similarity">
    <text evidence="1">Belongs to the SorC transcriptional regulatory family.</text>
</comment>
<reference evidence="7 8" key="1">
    <citation type="submission" date="2017-02" db="EMBL/GenBank/DDBJ databases">
        <authorList>
            <person name="Peterson S.W."/>
        </authorList>
    </citation>
    <scope>NUCLEOTIDE SEQUENCE [LARGE SCALE GENOMIC DNA]</scope>
    <source>
        <strain evidence="7 8">VKM Ac-2059</strain>
    </source>
</reference>
<keyword evidence="3 7" id="KW-0238">DNA-binding</keyword>
<dbReference type="InterPro" id="IPR007324">
    <property type="entry name" value="Sugar-bd_dom_put"/>
</dbReference>